<name>A0A2P2NV29_RHIMU</name>
<reference evidence="1" key="1">
    <citation type="submission" date="2018-02" db="EMBL/GenBank/DDBJ databases">
        <title>Rhizophora mucronata_Transcriptome.</title>
        <authorList>
            <person name="Meera S.P."/>
            <person name="Sreeshan A."/>
            <person name="Augustine A."/>
        </authorList>
    </citation>
    <scope>NUCLEOTIDE SEQUENCE</scope>
    <source>
        <tissue evidence="1">Leaf</tissue>
    </source>
</reference>
<evidence type="ECO:0000313" key="1">
    <source>
        <dbReference type="EMBL" id="MBX46299.1"/>
    </source>
</evidence>
<accession>A0A2P2NV29</accession>
<organism evidence="1">
    <name type="scientific">Rhizophora mucronata</name>
    <name type="common">Asiatic mangrove</name>
    <dbReference type="NCBI Taxonomy" id="61149"/>
    <lineage>
        <taxon>Eukaryota</taxon>
        <taxon>Viridiplantae</taxon>
        <taxon>Streptophyta</taxon>
        <taxon>Embryophyta</taxon>
        <taxon>Tracheophyta</taxon>
        <taxon>Spermatophyta</taxon>
        <taxon>Magnoliopsida</taxon>
        <taxon>eudicotyledons</taxon>
        <taxon>Gunneridae</taxon>
        <taxon>Pentapetalae</taxon>
        <taxon>rosids</taxon>
        <taxon>fabids</taxon>
        <taxon>Malpighiales</taxon>
        <taxon>Rhizophoraceae</taxon>
        <taxon>Rhizophora</taxon>
    </lineage>
</organism>
<proteinExistence type="predicted"/>
<sequence length="24" mass="2983">MQIHILFSIKKWAFLLRTIRKKNP</sequence>
<dbReference type="EMBL" id="GGEC01065815">
    <property type="protein sequence ID" value="MBX46299.1"/>
    <property type="molecule type" value="Transcribed_RNA"/>
</dbReference>
<protein>
    <submittedName>
        <fullName evidence="1">Uncharacterized protein</fullName>
    </submittedName>
</protein>
<dbReference type="AlphaFoldDB" id="A0A2P2NV29"/>